<dbReference type="SUPFAM" id="SSF54523">
    <property type="entry name" value="Pili subunits"/>
    <property type="match status" value="1"/>
</dbReference>
<dbReference type="OrthoDB" id="8589754at2"/>
<dbReference type="Gene3D" id="3.30.700.10">
    <property type="entry name" value="Glycoprotein, Type 4 Pilin"/>
    <property type="match status" value="1"/>
</dbReference>
<dbReference type="EMBL" id="STGJ01000017">
    <property type="protein sequence ID" value="TIC79593.1"/>
    <property type="molecule type" value="Genomic_DNA"/>
</dbReference>
<comment type="caution">
    <text evidence="2">The sequence shown here is derived from an EMBL/GenBank/DDBJ whole genome shotgun (WGS) entry which is preliminary data.</text>
</comment>
<evidence type="ECO:0000256" key="1">
    <source>
        <dbReference type="SAM" id="Phobius"/>
    </source>
</evidence>
<keyword evidence="3" id="KW-1185">Reference proteome</keyword>
<keyword evidence="1" id="KW-0472">Membrane</keyword>
<dbReference type="GO" id="GO:0043683">
    <property type="term" value="P:type IV pilus assembly"/>
    <property type="evidence" value="ECO:0007669"/>
    <property type="project" value="InterPro"/>
</dbReference>
<feature type="transmembrane region" description="Helical" evidence="1">
    <location>
        <begin position="12"/>
        <end position="32"/>
    </location>
</feature>
<accession>A0A4V4N7E2</accession>
<reference evidence="2 3" key="1">
    <citation type="submission" date="2019-04" db="EMBL/GenBank/DDBJ databases">
        <title>Crenobacter sp. nov.</title>
        <authorList>
            <person name="Shi S."/>
        </authorList>
    </citation>
    <scope>NUCLEOTIDE SEQUENCE [LARGE SCALE GENOMIC DNA]</scope>
    <source>
        <strain evidence="2 3">GY 70310</strain>
    </source>
</reference>
<evidence type="ECO:0000313" key="2">
    <source>
        <dbReference type="EMBL" id="TIC79593.1"/>
    </source>
</evidence>
<protein>
    <submittedName>
        <fullName evidence="2">Prepilin-type N-terminal cleavage/methylation domain-containing protein</fullName>
    </submittedName>
</protein>
<dbReference type="InterPro" id="IPR045584">
    <property type="entry name" value="Pilin-like"/>
</dbReference>
<dbReference type="PANTHER" id="PTHR30093:SF47">
    <property type="entry name" value="TYPE IV PILUS NON-CORE MINOR PILIN PILE"/>
    <property type="match status" value="1"/>
</dbReference>
<dbReference type="PANTHER" id="PTHR30093">
    <property type="entry name" value="GENERAL SECRETION PATHWAY PROTEIN G"/>
    <property type="match status" value="1"/>
</dbReference>
<keyword evidence="1" id="KW-0812">Transmembrane</keyword>
<dbReference type="PROSITE" id="PS00409">
    <property type="entry name" value="PROKAR_NTER_METHYL"/>
    <property type="match status" value="1"/>
</dbReference>
<gene>
    <name evidence="2" type="ORF">E5K04_13735</name>
</gene>
<name>A0A4V4N7E2_9NEIS</name>
<dbReference type="AlphaFoldDB" id="A0A4V4N7E2"/>
<sequence length="139" mass="15152">MRLASACRERGFTLIELMITVAIIGIIAAIAYPSYQQYVTRSYREKAKACLSEYAQFMERHYTTHLSYVGAMPTLFCATESGLGERYRFEVVSDSARSYTVSARPQGVQLGLDAQCGTLTLNQLGGKGASGTGGATLCW</sequence>
<dbReference type="NCBIfam" id="TIGR02532">
    <property type="entry name" value="IV_pilin_GFxxxE"/>
    <property type="match status" value="1"/>
</dbReference>
<evidence type="ECO:0000313" key="3">
    <source>
        <dbReference type="Proteomes" id="UP000308891"/>
    </source>
</evidence>
<organism evidence="2 3">
    <name type="scientific">Crenobacter intestini</name>
    <dbReference type="NCBI Taxonomy" id="2563443"/>
    <lineage>
        <taxon>Bacteria</taxon>
        <taxon>Pseudomonadati</taxon>
        <taxon>Pseudomonadota</taxon>
        <taxon>Betaproteobacteria</taxon>
        <taxon>Neisseriales</taxon>
        <taxon>Neisseriaceae</taxon>
        <taxon>Crenobacter</taxon>
    </lineage>
</organism>
<dbReference type="InterPro" id="IPR031982">
    <property type="entry name" value="PilE-like"/>
</dbReference>
<dbReference type="Proteomes" id="UP000308891">
    <property type="component" value="Unassembled WGS sequence"/>
</dbReference>
<dbReference type="Pfam" id="PF16732">
    <property type="entry name" value="ComP_DUS"/>
    <property type="match status" value="1"/>
</dbReference>
<keyword evidence="1" id="KW-1133">Transmembrane helix</keyword>
<proteinExistence type="predicted"/>
<dbReference type="InterPro" id="IPR012902">
    <property type="entry name" value="N_methyl_site"/>
</dbReference>
<dbReference type="Pfam" id="PF07963">
    <property type="entry name" value="N_methyl"/>
    <property type="match status" value="1"/>
</dbReference>